<evidence type="ECO:0000313" key="10">
    <source>
        <dbReference type="Proteomes" id="UP001303115"/>
    </source>
</evidence>
<comment type="caution">
    <text evidence="9">The sequence shown here is derived from an EMBL/GenBank/DDBJ whole genome shotgun (WGS) entry which is preliminary data.</text>
</comment>
<feature type="transmembrane region" description="Helical" evidence="7">
    <location>
        <begin position="15"/>
        <end position="40"/>
    </location>
</feature>
<sequence>MGWTYNTKDPNAPTLGPLITGVASALTLLSLITVCLRVYVRAFLIKAFGAETEWGLGLRHIDDLPPEDIYNFGLLQYIGAPFYITSILGFKLALLFSYIRFVPIGAYRFTLFGVITACVLFHLSFLLVQFNLCQPARKQWDPTITYGSCIPGVPFYTSMASITIFFDVTVMLLPFPVLLQSRLQSRKKIIILGLFSLGIFITVTQIIRIQTIKKLANYIDSAPVILWSAVENNLGIIVANVPALAPLVKYYNERSSRSGTKGSTHRMGGGGGASAGCGTGGGTAGRLGGSTAYGSATSKQRGGVGGAGGRVSSWYTASVARSKGMETLASSVHDDGTELGSFDAERRSRSGGRGKGGSGSMDSILMDVCRVSGGSGGGSRDGNGEGEGGEVNRCVTPGGITKKVEVVITRSPGGS</sequence>
<keyword evidence="2 7" id="KW-0812">Transmembrane</keyword>
<dbReference type="AlphaFoldDB" id="A0AAN6SW74"/>
<comment type="subcellular location">
    <subcellularLocation>
        <location evidence="1">Membrane</location>
        <topology evidence="1">Multi-pass membrane protein</topology>
    </subcellularLocation>
</comment>
<protein>
    <recommendedName>
        <fullName evidence="8">Rhodopsin domain-containing protein</fullName>
    </recommendedName>
</protein>
<feature type="transmembrane region" description="Helical" evidence="7">
    <location>
        <begin position="153"/>
        <end position="177"/>
    </location>
</feature>
<accession>A0AAN6SW74</accession>
<evidence type="ECO:0000256" key="4">
    <source>
        <dbReference type="ARBA" id="ARBA00023136"/>
    </source>
</evidence>
<evidence type="ECO:0000256" key="7">
    <source>
        <dbReference type="SAM" id="Phobius"/>
    </source>
</evidence>
<feature type="domain" description="Rhodopsin" evidence="8">
    <location>
        <begin position="41"/>
        <end position="249"/>
    </location>
</feature>
<feature type="transmembrane region" description="Helical" evidence="7">
    <location>
        <begin position="80"/>
        <end position="99"/>
    </location>
</feature>
<feature type="region of interest" description="Disordered" evidence="6">
    <location>
        <begin position="255"/>
        <end position="274"/>
    </location>
</feature>
<dbReference type="EMBL" id="MU854316">
    <property type="protein sequence ID" value="KAK4044872.1"/>
    <property type="molecule type" value="Genomic_DNA"/>
</dbReference>
<evidence type="ECO:0000256" key="5">
    <source>
        <dbReference type="ARBA" id="ARBA00038359"/>
    </source>
</evidence>
<proteinExistence type="inferred from homology"/>
<gene>
    <name evidence="9" type="ORF">C8A01DRAFT_42483</name>
</gene>
<keyword evidence="4 7" id="KW-0472">Membrane</keyword>
<feature type="region of interest" description="Disordered" evidence="6">
    <location>
        <begin position="330"/>
        <end position="400"/>
    </location>
</feature>
<reference evidence="10" key="1">
    <citation type="journal article" date="2023" name="Mol. Phylogenet. Evol.">
        <title>Genome-scale phylogeny and comparative genomics of the fungal order Sordariales.</title>
        <authorList>
            <person name="Hensen N."/>
            <person name="Bonometti L."/>
            <person name="Westerberg I."/>
            <person name="Brannstrom I.O."/>
            <person name="Guillou S."/>
            <person name="Cros-Aarteil S."/>
            <person name="Calhoun S."/>
            <person name="Haridas S."/>
            <person name="Kuo A."/>
            <person name="Mondo S."/>
            <person name="Pangilinan J."/>
            <person name="Riley R."/>
            <person name="LaButti K."/>
            <person name="Andreopoulos B."/>
            <person name="Lipzen A."/>
            <person name="Chen C."/>
            <person name="Yan M."/>
            <person name="Daum C."/>
            <person name="Ng V."/>
            <person name="Clum A."/>
            <person name="Steindorff A."/>
            <person name="Ohm R.A."/>
            <person name="Martin F."/>
            <person name="Silar P."/>
            <person name="Natvig D.O."/>
            <person name="Lalanne C."/>
            <person name="Gautier V."/>
            <person name="Ament-Velasquez S.L."/>
            <person name="Kruys A."/>
            <person name="Hutchinson M.I."/>
            <person name="Powell A.J."/>
            <person name="Barry K."/>
            <person name="Miller A.N."/>
            <person name="Grigoriev I.V."/>
            <person name="Debuchy R."/>
            <person name="Gladieux P."/>
            <person name="Hiltunen Thoren M."/>
            <person name="Johannesson H."/>
        </authorList>
    </citation>
    <scope>NUCLEOTIDE SEQUENCE [LARGE SCALE GENOMIC DNA]</scope>
    <source>
        <strain evidence="10">CBS 284.82</strain>
    </source>
</reference>
<evidence type="ECO:0000259" key="8">
    <source>
        <dbReference type="Pfam" id="PF20684"/>
    </source>
</evidence>
<evidence type="ECO:0000256" key="1">
    <source>
        <dbReference type="ARBA" id="ARBA00004141"/>
    </source>
</evidence>
<dbReference type="Proteomes" id="UP001303115">
    <property type="component" value="Unassembled WGS sequence"/>
</dbReference>
<dbReference type="Pfam" id="PF20684">
    <property type="entry name" value="Fung_rhodopsin"/>
    <property type="match status" value="1"/>
</dbReference>
<evidence type="ECO:0000256" key="2">
    <source>
        <dbReference type="ARBA" id="ARBA00022692"/>
    </source>
</evidence>
<dbReference type="PANTHER" id="PTHR33048">
    <property type="entry name" value="PTH11-LIKE INTEGRAL MEMBRANE PROTEIN (AFU_ORTHOLOGUE AFUA_5G11245)"/>
    <property type="match status" value="1"/>
</dbReference>
<dbReference type="PANTHER" id="PTHR33048:SF64">
    <property type="entry name" value="INTEGRAL MEMBRANE PROTEIN"/>
    <property type="match status" value="1"/>
</dbReference>
<dbReference type="GO" id="GO:0016020">
    <property type="term" value="C:membrane"/>
    <property type="evidence" value="ECO:0007669"/>
    <property type="project" value="UniProtKB-SubCell"/>
</dbReference>
<evidence type="ECO:0000256" key="3">
    <source>
        <dbReference type="ARBA" id="ARBA00022989"/>
    </source>
</evidence>
<dbReference type="InterPro" id="IPR049326">
    <property type="entry name" value="Rhodopsin_dom_fungi"/>
</dbReference>
<keyword evidence="3 7" id="KW-1133">Transmembrane helix</keyword>
<organism evidence="9 10">
    <name type="scientific">Parachaetomium inaequale</name>
    <dbReference type="NCBI Taxonomy" id="2588326"/>
    <lineage>
        <taxon>Eukaryota</taxon>
        <taxon>Fungi</taxon>
        <taxon>Dikarya</taxon>
        <taxon>Ascomycota</taxon>
        <taxon>Pezizomycotina</taxon>
        <taxon>Sordariomycetes</taxon>
        <taxon>Sordariomycetidae</taxon>
        <taxon>Sordariales</taxon>
        <taxon>Chaetomiaceae</taxon>
        <taxon>Parachaetomium</taxon>
    </lineage>
</organism>
<name>A0AAN6SW74_9PEZI</name>
<feature type="transmembrane region" description="Helical" evidence="7">
    <location>
        <begin position="189"/>
        <end position="207"/>
    </location>
</feature>
<keyword evidence="10" id="KW-1185">Reference proteome</keyword>
<feature type="transmembrane region" description="Helical" evidence="7">
    <location>
        <begin position="111"/>
        <end position="132"/>
    </location>
</feature>
<evidence type="ECO:0000256" key="6">
    <source>
        <dbReference type="SAM" id="MobiDB-lite"/>
    </source>
</evidence>
<evidence type="ECO:0000313" key="9">
    <source>
        <dbReference type="EMBL" id="KAK4044872.1"/>
    </source>
</evidence>
<comment type="similarity">
    <text evidence="5">Belongs to the SAT4 family.</text>
</comment>
<dbReference type="InterPro" id="IPR052337">
    <property type="entry name" value="SAT4-like"/>
</dbReference>